<dbReference type="InterPro" id="IPR034122">
    <property type="entry name" value="Retropepsin-like_bacterial"/>
</dbReference>
<keyword evidence="2" id="KW-0378">Hydrolase</keyword>
<protein>
    <submittedName>
        <fullName evidence="2">Putative aspartyl protease</fullName>
    </submittedName>
</protein>
<comment type="caution">
    <text evidence="2">The sequence shown here is derived from an EMBL/GenBank/DDBJ whole genome shotgun (WGS) entry which is preliminary data.</text>
</comment>
<sequence length="401" mass="44225">MRFYIVLCLFAGITLAPLSRLSAQQPDLNQGAAVQDQYYTVIPYSQVKGKIIVDVVLQGRKCKFIWDTGAPLSLSDSLSNALGLATFANINVADQSGAKDSIRIVKVPEISIGGVSFAGVPALAPKETEMIFRCFGVEGMIGSNLLRNTVVQFDSRNKQIILASDARKLTLSKKNALPMQLTPVQSNPFVKILLKKGKTAVSDNILLDSGADGFYEMSIGAYKYFSGRAAIIDLQAEGYGTYAGGLHGIAAPQQNFTLGIPELVLGKMTFLNTRVTTTYSDESRIGSELFDYGKVTLNYKDKLFYFEPYDNNNSRDLYRKLWPVQPVMEKDKIVVGIVWDKALSEEVHAGDEILSFGDMDYSRMSFCERVTSERNTGPDAVELKLKDARTGAIKTIKLERK</sequence>
<evidence type="ECO:0000313" key="3">
    <source>
        <dbReference type="Proteomes" id="UP000240572"/>
    </source>
</evidence>
<organism evidence="2 3">
    <name type="scientific">Taibaiella chishuiensis</name>
    <dbReference type="NCBI Taxonomy" id="1434707"/>
    <lineage>
        <taxon>Bacteria</taxon>
        <taxon>Pseudomonadati</taxon>
        <taxon>Bacteroidota</taxon>
        <taxon>Chitinophagia</taxon>
        <taxon>Chitinophagales</taxon>
        <taxon>Chitinophagaceae</taxon>
        <taxon>Taibaiella</taxon>
    </lineage>
</organism>
<dbReference type="InterPro" id="IPR021109">
    <property type="entry name" value="Peptidase_aspartic_dom_sf"/>
</dbReference>
<dbReference type="GO" id="GO:0008233">
    <property type="term" value="F:peptidase activity"/>
    <property type="evidence" value="ECO:0007669"/>
    <property type="project" value="UniProtKB-KW"/>
</dbReference>
<dbReference type="GO" id="GO:0006508">
    <property type="term" value="P:proteolysis"/>
    <property type="evidence" value="ECO:0007669"/>
    <property type="project" value="UniProtKB-KW"/>
</dbReference>
<dbReference type="Proteomes" id="UP000240572">
    <property type="component" value="Unassembled WGS sequence"/>
</dbReference>
<name>A0A2P8D8I2_9BACT</name>
<evidence type="ECO:0000256" key="1">
    <source>
        <dbReference type="SAM" id="SignalP"/>
    </source>
</evidence>
<dbReference type="AlphaFoldDB" id="A0A2P8D8I2"/>
<feature type="signal peptide" evidence="1">
    <location>
        <begin position="1"/>
        <end position="22"/>
    </location>
</feature>
<dbReference type="Gene3D" id="2.40.70.10">
    <property type="entry name" value="Acid Proteases"/>
    <property type="match status" value="1"/>
</dbReference>
<accession>A0A2P8D8I2</accession>
<gene>
    <name evidence="2" type="ORF">B0I18_102467</name>
</gene>
<feature type="chain" id="PRO_5015165918" evidence="1">
    <location>
        <begin position="23"/>
        <end position="401"/>
    </location>
</feature>
<dbReference type="EMBL" id="PYGD01000002">
    <property type="protein sequence ID" value="PSK93497.1"/>
    <property type="molecule type" value="Genomic_DNA"/>
</dbReference>
<dbReference type="RefSeq" id="WP_106522491.1">
    <property type="nucleotide sequence ID" value="NZ_PYGD01000002.1"/>
</dbReference>
<keyword evidence="3" id="KW-1185">Reference proteome</keyword>
<keyword evidence="2" id="KW-0645">Protease</keyword>
<evidence type="ECO:0000313" key="2">
    <source>
        <dbReference type="EMBL" id="PSK93497.1"/>
    </source>
</evidence>
<proteinExistence type="predicted"/>
<dbReference type="CDD" id="cd05483">
    <property type="entry name" value="retropepsin_like_bacteria"/>
    <property type="match status" value="1"/>
</dbReference>
<keyword evidence="1" id="KW-0732">Signal</keyword>
<dbReference type="Pfam" id="PF13650">
    <property type="entry name" value="Asp_protease_2"/>
    <property type="match status" value="1"/>
</dbReference>
<reference evidence="2 3" key="1">
    <citation type="submission" date="2018-03" db="EMBL/GenBank/DDBJ databases">
        <title>Genomic Encyclopedia of Type Strains, Phase III (KMG-III): the genomes of soil and plant-associated and newly described type strains.</title>
        <authorList>
            <person name="Whitman W."/>
        </authorList>
    </citation>
    <scope>NUCLEOTIDE SEQUENCE [LARGE SCALE GENOMIC DNA]</scope>
    <source>
        <strain evidence="2 3">CGMCC 1.12700</strain>
    </source>
</reference>
<dbReference type="OrthoDB" id="5580718at2"/>